<evidence type="ECO:0000259" key="11">
    <source>
        <dbReference type="Pfam" id="PF01676"/>
    </source>
</evidence>
<accession>A0A3G3MHM3</accession>
<sequence length="534" mass="61215">MKDQSIYPIILTILDGWGYSTNKHGNAIELANTPTMDLLWNKYPKTLLNASGEDVGLPPRQMGNSEVGHMTIGAGRTIDQDLVRINRSINTNHFFQNQILHQIYQATHDKLKKLHLIGLCSDGGVHSHIDHLQALIKFSKKYINLEVCIHVITDGRDTKPQEAIRYINDIENSIKDAENINICTISGRYYSMDRDCRWNRIEKAYTTLTEDTTNDRYLNNPIQAINDSYKRGIYDEFIIPTRTRKGKIEDNESIIFFNFRPDRIRQLLQSFAKIQFRGFRKKNIINLNIATFTVYDSTLDISIVFPEPKKNKFLGEIISEQGFKQFRLAETEKYAHVTYFFNGGIEEPFIGEDRELIPSPLVDVYDSTPEMSAEQITRSILRAIDKDIYQLLIINYANPDMIGHTGNLNATVQAIETVDHHLHSLFKKVQEVNATLIITADHGNAEKMLDDNNKPCKSHTTNPVPFIIVQNEDLNNINRKHVKYLRSKGSIIDIAPTILDLLDISIPKEMNGQSLLKQKVKQAEEKIETHAQYT</sequence>
<feature type="binding site" evidence="7 10">
    <location>
        <position position="65"/>
    </location>
    <ligand>
        <name>Mn(2+)</name>
        <dbReference type="ChEBI" id="CHEBI:29035"/>
        <label>2</label>
    </ligand>
</feature>
<evidence type="ECO:0000259" key="12">
    <source>
        <dbReference type="Pfam" id="PF06415"/>
    </source>
</evidence>
<comment type="cofactor">
    <cofactor evidence="7">
        <name>Mn(2+)</name>
        <dbReference type="ChEBI" id="CHEBI:29035"/>
    </cofactor>
    <text evidence="7">Binds 2 manganese ions per subunit.</text>
</comment>
<dbReference type="NCBIfam" id="TIGR01307">
    <property type="entry name" value="pgm_bpd_ind"/>
    <property type="match status" value="1"/>
</dbReference>
<evidence type="ECO:0000256" key="10">
    <source>
        <dbReference type="PIRSR" id="PIRSR001492-3"/>
    </source>
</evidence>
<geneLocation type="plastid" evidence="13"/>
<comment type="function">
    <text evidence="7">Catalyzes the interconversion of 2-phosphoglycerate and 3-phosphoglycerate.</text>
</comment>
<proteinExistence type="inferred from homology"/>
<dbReference type="CDD" id="cd16010">
    <property type="entry name" value="iPGM"/>
    <property type="match status" value="1"/>
</dbReference>
<keyword evidence="4 7" id="KW-0324">Glycolysis</keyword>
<dbReference type="InterPro" id="IPR006124">
    <property type="entry name" value="Metalloenzyme"/>
</dbReference>
<dbReference type="InterPro" id="IPR036646">
    <property type="entry name" value="PGAM_B_sf"/>
</dbReference>
<evidence type="ECO:0000256" key="7">
    <source>
        <dbReference type="HAMAP-Rule" id="MF_01038"/>
    </source>
</evidence>
<dbReference type="EMBL" id="MH281629">
    <property type="protein sequence ID" value="AYR06328.1"/>
    <property type="molecule type" value="Genomic_DNA"/>
</dbReference>
<gene>
    <name evidence="13" type="primary">pgmA</name>
    <name evidence="7" type="synonym">gpmI</name>
</gene>
<dbReference type="GO" id="GO:0006096">
    <property type="term" value="P:glycolytic process"/>
    <property type="evidence" value="ECO:0007669"/>
    <property type="project" value="UniProtKB-UniRule"/>
</dbReference>
<dbReference type="GO" id="GO:0006007">
    <property type="term" value="P:glucose catabolic process"/>
    <property type="evidence" value="ECO:0007669"/>
    <property type="project" value="InterPro"/>
</dbReference>
<feature type="binding site" evidence="7 10">
    <location>
        <position position="442"/>
    </location>
    <ligand>
        <name>Mn(2+)</name>
        <dbReference type="ChEBI" id="CHEBI:29035"/>
        <label>2</label>
    </ligand>
</feature>
<feature type="domain" description="BPG-independent PGAM N-terminal" evidence="12">
    <location>
        <begin position="85"/>
        <end position="296"/>
    </location>
</feature>
<feature type="binding site" evidence="7 9">
    <location>
        <begin position="260"/>
        <end position="263"/>
    </location>
    <ligand>
        <name>substrate</name>
    </ligand>
</feature>
<evidence type="ECO:0000256" key="6">
    <source>
        <dbReference type="ARBA" id="ARBA00023235"/>
    </source>
</evidence>
<comment type="pathway">
    <text evidence="1 7">Carbohydrate degradation; glycolysis; pyruvate from D-glyceraldehyde 3-phosphate: step 3/5.</text>
</comment>
<feature type="binding site" evidence="7 9">
    <location>
        <position position="188"/>
    </location>
    <ligand>
        <name>substrate</name>
    </ligand>
</feature>
<dbReference type="EC" id="5.4.2.12" evidence="7"/>
<feature type="domain" description="Metalloenzyme" evidence="11">
    <location>
        <begin position="8"/>
        <end position="504"/>
    </location>
</feature>
<comment type="catalytic activity">
    <reaction evidence="7">
        <text>(2R)-2-phosphoglycerate = (2R)-3-phosphoglycerate</text>
        <dbReference type="Rhea" id="RHEA:15901"/>
        <dbReference type="ChEBI" id="CHEBI:58272"/>
        <dbReference type="ChEBI" id="CHEBI:58289"/>
        <dbReference type="EC" id="5.4.2.12"/>
    </reaction>
</comment>
<dbReference type="UniPathway" id="UPA00109">
    <property type="reaction ID" value="UER00186"/>
</dbReference>
<evidence type="ECO:0000256" key="1">
    <source>
        <dbReference type="ARBA" id="ARBA00004798"/>
    </source>
</evidence>
<feature type="binding site" evidence="7 10">
    <location>
        <position position="404"/>
    </location>
    <ligand>
        <name>Mn(2+)</name>
        <dbReference type="ChEBI" id="CHEBI:29035"/>
        <label>1</label>
    </ligand>
</feature>
<evidence type="ECO:0000256" key="4">
    <source>
        <dbReference type="ARBA" id="ARBA00023152"/>
    </source>
</evidence>
<dbReference type="AlphaFoldDB" id="A0A3G3MHM3"/>
<dbReference type="GO" id="GO:0030145">
    <property type="term" value="F:manganese ion binding"/>
    <property type="evidence" value="ECO:0007669"/>
    <property type="project" value="UniProtKB-UniRule"/>
</dbReference>
<evidence type="ECO:0000256" key="9">
    <source>
        <dbReference type="PIRSR" id="PIRSR001492-2"/>
    </source>
</evidence>
<dbReference type="GO" id="GO:0004619">
    <property type="term" value="F:phosphoglycerate mutase activity"/>
    <property type="evidence" value="ECO:0007669"/>
    <property type="project" value="UniProtKB-UniRule"/>
</dbReference>
<dbReference type="Pfam" id="PF06415">
    <property type="entry name" value="iPGM_N"/>
    <property type="match status" value="1"/>
</dbReference>
<feature type="binding site" evidence="7 10">
    <location>
        <position position="15"/>
    </location>
    <ligand>
        <name>Mn(2+)</name>
        <dbReference type="ChEBI" id="CHEBI:29035"/>
        <label>2</label>
    </ligand>
</feature>
<keyword evidence="3 7" id="KW-0479">Metal-binding</keyword>
<dbReference type="FunFam" id="3.40.1450.10:FF:000002">
    <property type="entry name" value="2,3-bisphosphoglycerate-independent phosphoglycerate mutase"/>
    <property type="match status" value="1"/>
</dbReference>
<keyword evidence="5 7" id="KW-0464">Manganese</keyword>
<feature type="active site" description="Phosphoserine intermediate" evidence="7 8">
    <location>
        <position position="65"/>
    </location>
</feature>
<keyword evidence="6 7" id="KW-0413">Isomerase</keyword>
<protein>
    <recommendedName>
        <fullName evidence="7">2,3-bisphosphoglycerate-independent phosphoglycerate mutase</fullName>
        <shortName evidence="7">BPG-independent PGAM</shortName>
        <shortName evidence="7">Phosphoglyceromutase</shortName>
        <shortName evidence="7">iPGM</shortName>
        <ecNumber evidence="7">5.4.2.12</ecNumber>
    </recommendedName>
</protein>
<keyword evidence="13" id="KW-0934">Plastid</keyword>
<evidence type="ECO:0000256" key="3">
    <source>
        <dbReference type="ARBA" id="ARBA00022723"/>
    </source>
</evidence>
<organism evidence="13">
    <name type="scientific">Renouxia sp</name>
    <dbReference type="NCBI Taxonomy" id="2485823"/>
    <lineage>
        <taxon>Eukaryota</taxon>
        <taxon>Rhodophyta</taxon>
        <taxon>Florideophyceae</taxon>
        <taxon>Corallinophycidae</taxon>
        <taxon>Rhodogorgonales</taxon>
        <taxon>Rhodogorgonaceae</taxon>
        <taxon>Renouxia</taxon>
    </lineage>
</organism>
<dbReference type="HAMAP" id="MF_01038">
    <property type="entry name" value="GpmI"/>
    <property type="match status" value="1"/>
</dbReference>
<dbReference type="InterPro" id="IPR017850">
    <property type="entry name" value="Alkaline_phosphatase_core_sf"/>
</dbReference>
<dbReference type="SUPFAM" id="SSF53649">
    <property type="entry name" value="Alkaline phosphatase-like"/>
    <property type="match status" value="1"/>
</dbReference>
<dbReference type="InterPro" id="IPR011258">
    <property type="entry name" value="BPG-indep_PGM_N"/>
</dbReference>
<feature type="binding site" evidence="7 9">
    <location>
        <begin position="156"/>
        <end position="157"/>
    </location>
    <ligand>
        <name>substrate</name>
    </ligand>
</feature>
<name>A0A3G3MHM3_9FLOR</name>
<dbReference type="Gene3D" id="3.40.1450.10">
    <property type="entry name" value="BPG-independent phosphoglycerate mutase, domain B"/>
    <property type="match status" value="1"/>
</dbReference>
<feature type="binding site" evidence="7 10">
    <location>
        <position position="400"/>
    </location>
    <ligand>
        <name>Mn(2+)</name>
        <dbReference type="ChEBI" id="CHEBI:29035"/>
        <label>1</label>
    </ligand>
</feature>
<dbReference type="SUPFAM" id="SSF64158">
    <property type="entry name" value="2,3-Bisphosphoglycerate-independent phosphoglycerate mutase, substrate-binding domain"/>
    <property type="match status" value="1"/>
</dbReference>
<dbReference type="InterPro" id="IPR005995">
    <property type="entry name" value="Pgm_bpd_ind"/>
</dbReference>
<feature type="binding site" evidence="7 9">
    <location>
        <position position="126"/>
    </location>
    <ligand>
        <name>substrate</name>
    </ligand>
</feature>
<dbReference type="PANTHER" id="PTHR31637:SF0">
    <property type="entry name" value="2,3-BISPHOSPHOGLYCERATE-INDEPENDENT PHOSPHOGLYCERATE MUTASE"/>
    <property type="match status" value="1"/>
</dbReference>
<evidence type="ECO:0000256" key="2">
    <source>
        <dbReference type="ARBA" id="ARBA00008819"/>
    </source>
</evidence>
<feature type="binding site" evidence="7 10">
    <location>
        <position position="441"/>
    </location>
    <ligand>
        <name>Mn(2+)</name>
        <dbReference type="ChEBI" id="CHEBI:29035"/>
        <label>2</label>
    </ligand>
</feature>
<feature type="binding site" evidence="7 9">
    <location>
        <position position="194"/>
    </location>
    <ligand>
        <name>substrate</name>
    </ligand>
</feature>
<dbReference type="PIRSF" id="PIRSF001492">
    <property type="entry name" value="IPGAM"/>
    <property type="match status" value="1"/>
</dbReference>
<reference evidence="13" key="1">
    <citation type="journal article" date="2018" name="Genome Biol. Evol.">
        <title>Mitochondrial and Plastid Genomes from Coralline Red Algae Provide Insights into the Incongruent Evolutionary Histories of Organelles.</title>
        <authorList>
            <person name="Lee J."/>
            <person name="Song H.J."/>
            <person name="In Park S."/>
            <person name="Lee Y.M."/>
            <person name="Jeong S.Y."/>
            <person name="Oh Cho T."/>
            <person name="Kim J.H."/>
            <person name="Choi H.G."/>
            <person name="Choi C.G."/>
            <person name="Nelson W.A."/>
            <person name="Fredericq S."/>
            <person name="Bhattacharya D."/>
            <person name="Su Yoon H."/>
        </authorList>
    </citation>
    <scope>NUCLEOTIDE SEQUENCE</scope>
</reference>
<dbReference type="Gene3D" id="3.40.720.10">
    <property type="entry name" value="Alkaline Phosphatase, subunit A"/>
    <property type="match status" value="1"/>
</dbReference>
<evidence type="ECO:0000256" key="5">
    <source>
        <dbReference type="ARBA" id="ARBA00023211"/>
    </source>
</evidence>
<feature type="binding site" evidence="7 10">
    <location>
        <position position="459"/>
    </location>
    <ligand>
        <name>Mn(2+)</name>
        <dbReference type="ChEBI" id="CHEBI:29035"/>
        <label>1</label>
    </ligand>
</feature>
<comment type="similarity">
    <text evidence="2 7">Belongs to the BPG-independent phosphoglycerate mutase family.</text>
</comment>
<dbReference type="Pfam" id="PF01676">
    <property type="entry name" value="Metalloenzyme"/>
    <property type="match status" value="1"/>
</dbReference>
<dbReference type="PANTHER" id="PTHR31637">
    <property type="entry name" value="2,3-BISPHOSPHOGLYCERATE-INDEPENDENT PHOSPHOGLYCERATE MUTASE"/>
    <property type="match status" value="1"/>
</dbReference>
<evidence type="ECO:0000313" key="13">
    <source>
        <dbReference type="EMBL" id="AYR06328.1"/>
    </source>
</evidence>
<dbReference type="GO" id="GO:0005829">
    <property type="term" value="C:cytosol"/>
    <property type="evidence" value="ECO:0007669"/>
    <property type="project" value="TreeGrafter"/>
</dbReference>
<evidence type="ECO:0000256" key="8">
    <source>
        <dbReference type="PIRSR" id="PIRSR001492-1"/>
    </source>
</evidence>
<feature type="binding site" evidence="7 9">
    <location>
        <position position="333"/>
    </location>
    <ligand>
        <name>substrate</name>
    </ligand>
</feature>